<name>A0ABW6AZK4_9SPHI</name>
<proteinExistence type="predicted"/>
<comment type="caution">
    <text evidence="1">The sequence shown here is derived from an EMBL/GenBank/DDBJ whole genome shotgun (WGS) entry which is preliminary data.</text>
</comment>
<dbReference type="EMBL" id="JBHUPA010000002">
    <property type="protein sequence ID" value="MFD2961629.1"/>
    <property type="molecule type" value="Genomic_DNA"/>
</dbReference>
<organism evidence="1 2">
    <name type="scientific">Olivibacter jilunii</name>
    <dbReference type="NCBI Taxonomy" id="985016"/>
    <lineage>
        <taxon>Bacteria</taxon>
        <taxon>Pseudomonadati</taxon>
        <taxon>Bacteroidota</taxon>
        <taxon>Sphingobacteriia</taxon>
        <taxon>Sphingobacteriales</taxon>
        <taxon>Sphingobacteriaceae</taxon>
        <taxon>Olivibacter</taxon>
    </lineage>
</organism>
<protein>
    <submittedName>
        <fullName evidence="1">Uncharacterized protein</fullName>
    </submittedName>
</protein>
<accession>A0ABW6AZK4</accession>
<keyword evidence="2" id="KW-1185">Reference proteome</keyword>
<dbReference type="RefSeq" id="WP_377609873.1">
    <property type="nucleotide sequence ID" value="NZ_JBHUPA010000002.1"/>
</dbReference>
<evidence type="ECO:0000313" key="1">
    <source>
        <dbReference type="EMBL" id="MFD2961629.1"/>
    </source>
</evidence>
<evidence type="ECO:0000313" key="2">
    <source>
        <dbReference type="Proteomes" id="UP001597560"/>
    </source>
</evidence>
<sequence length="140" mass="16404">MEIMTFGRLYIDQIAVNVNDTGVVPSILYNVIVASRQRYGSFSKDFIIAELETDLEIRKAFCAALTDYYYKDLQLKITDIEQERDLEHFLIEFRINLPDDISCIKIIDENNLLILDRENYMIKYTVPSKVKLHLRGTFTI</sequence>
<reference evidence="2" key="1">
    <citation type="journal article" date="2019" name="Int. J. Syst. Evol. Microbiol.">
        <title>The Global Catalogue of Microorganisms (GCM) 10K type strain sequencing project: providing services to taxonomists for standard genome sequencing and annotation.</title>
        <authorList>
            <consortium name="The Broad Institute Genomics Platform"/>
            <consortium name="The Broad Institute Genome Sequencing Center for Infectious Disease"/>
            <person name="Wu L."/>
            <person name="Ma J."/>
        </authorList>
    </citation>
    <scope>NUCLEOTIDE SEQUENCE [LARGE SCALE GENOMIC DNA]</scope>
    <source>
        <strain evidence="2">KCTC 23098</strain>
    </source>
</reference>
<dbReference type="Proteomes" id="UP001597560">
    <property type="component" value="Unassembled WGS sequence"/>
</dbReference>
<gene>
    <name evidence="1" type="ORF">ACFS6J_07530</name>
</gene>